<feature type="non-terminal residue" evidence="12">
    <location>
        <position position="85"/>
    </location>
</feature>
<dbReference type="GO" id="GO:0008270">
    <property type="term" value="F:zinc ion binding"/>
    <property type="evidence" value="ECO:0007669"/>
    <property type="project" value="UniProtKB-KW"/>
</dbReference>
<keyword evidence="2" id="KW-0479">Metal-binding</keyword>
<evidence type="ECO:0000256" key="8">
    <source>
        <dbReference type="ARBA" id="ARBA00023163"/>
    </source>
</evidence>
<evidence type="ECO:0000256" key="10">
    <source>
        <dbReference type="PROSITE-ProRule" id="PRU00042"/>
    </source>
</evidence>
<dbReference type="PROSITE" id="PS00028">
    <property type="entry name" value="ZINC_FINGER_C2H2_1"/>
    <property type="match status" value="1"/>
</dbReference>
<keyword evidence="5" id="KW-0862">Zinc</keyword>
<reference evidence="13" key="1">
    <citation type="submission" date="2022-10" db="EMBL/GenBank/DDBJ databases">
        <title>Genome assembly of Pristionchus species.</title>
        <authorList>
            <person name="Yoshida K."/>
            <person name="Sommer R.J."/>
        </authorList>
    </citation>
    <scope>NUCLEOTIDE SEQUENCE [LARGE SCALE GENOMIC DNA]</scope>
    <source>
        <strain evidence="13">RS5460</strain>
    </source>
</reference>
<evidence type="ECO:0000256" key="1">
    <source>
        <dbReference type="ARBA" id="ARBA00004123"/>
    </source>
</evidence>
<evidence type="ECO:0000256" key="5">
    <source>
        <dbReference type="ARBA" id="ARBA00022833"/>
    </source>
</evidence>
<keyword evidence="8" id="KW-0804">Transcription</keyword>
<keyword evidence="7" id="KW-0238">DNA-binding</keyword>
<evidence type="ECO:0000313" key="12">
    <source>
        <dbReference type="EMBL" id="GMR30969.1"/>
    </source>
</evidence>
<keyword evidence="9" id="KW-0539">Nucleus</keyword>
<feature type="non-terminal residue" evidence="12">
    <location>
        <position position="1"/>
    </location>
</feature>
<keyword evidence="6" id="KW-0805">Transcription regulation</keyword>
<evidence type="ECO:0000313" key="13">
    <source>
        <dbReference type="Proteomes" id="UP001328107"/>
    </source>
</evidence>
<organism evidence="12 13">
    <name type="scientific">Pristionchus mayeri</name>
    <dbReference type="NCBI Taxonomy" id="1317129"/>
    <lineage>
        <taxon>Eukaryota</taxon>
        <taxon>Metazoa</taxon>
        <taxon>Ecdysozoa</taxon>
        <taxon>Nematoda</taxon>
        <taxon>Chromadorea</taxon>
        <taxon>Rhabditida</taxon>
        <taxon>Rhabditina</taxon>
        <taxon>Diplogasteromorpha</taxon>
        <taxon>Diplogasteroidea</taxon>
        <taxon>Neodiplogasteridae</taxon>
        <taxon>Pristionchus</taxon>
    </lineage>
</organism>
<dbReference type="FunFam" id="3.30.160.60:FF:001465">
    <property type="entry name" value="Zinc finger protein 560"/>
    <property type="match status" value="1"/>
</dbReference>
<protein>
    <recommendedName>
        <fullName evidence="11">C2H2-type domain-containing protein</fullName>
    </recommendedName>
</protein>
<comment type="subcellular location">
    <subcellularLocation>
        <location evidence="1">Nucleus</location>
    </subcellularLocation>
</comment>
<evidence type="ECO:0000256" key="9">
    <source>
        <dbReference type="ARBA" id="ARBA00023242"/>
    </source>
</evidence>
<dbReference type="SUPFAM" id="SSF57667">
    <property type="entry name" value="beta-beta-alpha zinc fingers"/>
    <property type="match status" value="2"/>
</dbReference>
<evidence type="ECO:0000256" key="3">
    <source>
        <dbReference type="ARBA" id="ARBA00022737"/>
    </source>
</evidence>
<evidence type="ECO:0000256" key="7">
    <source>
        <dbReference type="ARBA" id="ARBA00023125"/>
    </source>
</evidence>
<accession>A0AAN4Z0A2</accession>
<gene>
    <name evidence="12" type="ORF">PMAYCL1PPCAC_01164</name>
</gene>
<evidence type="ECO:0000256" key="2">
    <source>
        <dbReference type="ARBA" id="ARBA00022723"/>
    </source>
</evidence>
<dbReference type="Pfam" id="PF00096">
    <property type="entry name" value="zf-C2H2"/>
    <property type="match status" value="3"/>
</dbReference>
<keyword evidence="3" id="KW-0677">Repeat</keyword>
<keyword evidence="13" id="KW-1185">Reference proteome</keyword>
<dbReference type="GO" id="GO:0005634">
    <property type="term" value="C:nucleus"/>
    <property type="evidence" value="ECO:0007669"/>
    <property type="project" value="UniProtKB-SubCell"/>
</dbReference>
<evidence type="ECO:0000259" key="11">
    <source>
        <dbReference type="PROSITE" id="PS50157"/>
    </source>
</evidence>
<name>A0AAN4Z0A2_9BILA</name>
<proteinExistence type="predicted"/>
<comment type="caution">
    <text evidence="12">The sequence shown here is derived from an EMBL/GenBank/DDBJ whole genome shotgun (WGS) entry which is preliminary data.</text>
</comment>
<evidence type="ECO:0000256" key="6">
    <source>
        <dbReference type="ARBA" id="ARBA00023015"/>
    </source>
</evidence>
<dbReference type="InterPro" id="IPR013087">
    <property type="entry name" value="Znf_C2H2_type"/>
</dbReference>
<dbReference type="EMBL" id="BTRK01000001">
    <property type="protein sequence ID" value="GMR30969.1"/>
    <property type="molecule type" value="Genomic_DNA"/>
</dbReference>
<feature type="domain" description="C2H2-type" evidence="11">
    <location>
        <begin position="55"/>
        <end position="82"/>
    </location>
</feature>
<dbReference type="PANTHER" id="PTHR24394">
    <property type="entry name" value="ZINC FINGER PROTEIN"/>
    <property type="match status" value="1"/>
</dbReference>
<dbReference type="GO" id="GO:0003677">
    <property type="term" value="F:DNA binding"/>
    <property type="evidence" value="ECO:0007669"/>
    <property type="project" value="UniProtKB-KW"/>
</dbReference>
<sequence>CSECGKILSNKYNLKMHMLIRTGEKPFKCPQCDKSFRDFSNRKAHLRLVHKIQPYSCLNCGEQFDRKLELNDHLCTNRGQADQEQ</sequence>
<dbReference type="InterPro" id="IPR036236">
    <property type="entry name" value="Znf_C2H2_sf"/>
</dbReference>
<dbReference type="PROSITE" id="PS50157">
    <property type="entry name" value="ZINC_FINGER_C2H2_2"/>
    <property type="match status" value="3"/>
</dbReference>
<feature type="domain" description="C2H2-type" evidence="11">
    <location>
        <begin position="1"/>
        <end position="26"/>
    </location>
</feature>
<dbReference type="AlphaFoldDB" id="A0AAN4Z0A2"/>
<dbReference type="Proteomes" id="UP001328107">
    <property type="component" value="Unassembled WGS sequence"/>
</dbReference>
<keyword evidence="4 10" id="KW-0863">Zinc-finger</keyword>
<dbReference type="SMART" id="SM00355">
    <property type="entry name" value="ZnF_C2H2"/>
    <property type="match status" value="2"/>
</dbReference>
<dbReference type="GO" id="GO:0000122">
    <property type="term" value="P:negative regulation of transcription by RNA polymerase II"/>
    <property type="evidence" value="ECO:0007669"/>
    <property type="project" value="UniProtKB-ARBA"/>
</dbReference>
<dbReference type="Gene3D" id="3.30.160.60">
    <property type="entry name" value="Classic Zinc Finger"/>
    <property type="match status" value="3"/>
</dbReference>
<dbReference type="PANTHER" id="PTHR24394:SF48">
    <property type="entry name" value="ZINC FINGER PROTEIN 771"/>
    <property type="match status" value="1"/>
</dbReference>
<dbReference type="GO" id="GO:0000981">
    <property type="term" value="F:DNA-binding transcription factor activity, RNA polymerase II-specific"/>
    <property type="evidence" value="ECO:0007669"/>
    <property type="project" value="TreeGrafter"/>
</dbReference>
<evidence type="ECO:0000256" key="4">
    <source>
        <dbReference type="ARBA" id="ARBA00022771"/>
    </source>
</evidence>
<feature type="domain" description="C2H2-type" evidence="11">
    <location>
        <begin position="27"/>
        <end position="50"/>
    </location>
</feature>